<reference evidence="5 6" key="1">
    <citation type="submission" date="2022-06" db="EMBL/GenBank/DDBJ databases">
        <title>Actinoplanes abujensis sp. nov., isolated from Nigerian arid soil.</title>
        <authorList>
            <person name="Ding P."/>
        </authorList>
    </citation>
    <scope>NUCLEOTIDE SEQUENCE [LARGE SCALE GENOMIC DNA]</scope>
    <source>
        <strain evidence="6">TRM88002</strain>
    </source>
</reference>
<evidence type="ECO:0000256" key="3">
    <source>
        <dbReference type="SAM" id="MobiDB-lite"/>
    </source>
</evidence>
<dbReference type="InterPro" id="IPR036513">
    <property type="entry name" value="STAS_dom_sf"/>
</dbReference>
<accession>A0ABT0YGI1</accession>
<dbReference type="PANTHER" id="PTHR33495:SF2">
    <property type="entry name" value="ANTI-SIGMA FACTOR ANTAGONIST TM_1081-RELATED"/>
    <property type="match status" value="1"/>
</dbReference>
<dbReference type="PROSITE" id="PS50801">
    <property type="entry name" value="STAS"/>
    <property type="match status" value="1"/>
</dbReference>
<organism evidence="5 6">
    <name type="scientific">Paractinoplanes hotanensis</name>
    <dbReference type="NCBI Taxonomy" id="2906497"/>
    <lineage>
        <taxon>Bacteria</taxon>
        <taxon>Bacillati</taxon>
        <taxon>Actinomycetota</taxon>
        <taxon>Actinomycetes</taxon>
        <taxon>Micromonosporales</taxon>
        <taxon>Micromonosporaceae</taxon>
        <taxon>Paractinoplanes</taxon>
    </lineage>
</organism>
<dbReference type="InterPro" id="IPR002645">
    <property type="entry name" value="STAS_dom"/>
</dbReference>
<dbReference type="EMBL" id="JAMQOL010000076">
    <property type="protein sequence ID" value="MCM4084349.1"/>
    <property type="molecule type" value="Genomic_DNA"/>
</dbReference>
<dbReference type="Pfam" id="PF01740">
    <property type="entry name" value="STAS"/>
    <property type="match status" value="1"/>
</dbReference>
<dbReference type="SUPFAM" id="SSF52091">
    <property type="entry name" value="SpoIIaa-like"/>
    <property type="match status" value="1"/>
</dbReference>
<keyword evidence="6" id="KW-1185">Reference proteome</keyword>
<gene>
    <name evidence="5" type="ORF">LXN57_43130</name>
</gene>
<name>A0ABT0YGI1_9ACTN</name>
<protein>
    <recommendedName>
        <fullName evidence="2">Anti-sigma factor antagonist</fullName>
    </recommendedName>
</protein>
<evidence type="ECO:0000313" key="5">
    <source>
        <dbReference type="EMBL" id="MCM4084349.1"/>
    </source>
</evidence>
<dbReference type="RefSeq" id="WP_251804102.1">
    <property type="nucleotide sequence ID" value="NZ_JAMQOL010000076.1"/>
</dbReference>
<dbReference type="NCBIfam" id="TIGR00377">
    <property type="entry name" value="ant_ant_sig"/>
    <property type="match status" value="1"/>
</dbReference>
<evidence type="ECO:0000259" key="4">
    <source>
        <dbReference type="PROSITE" id="PS50801"/>
    </source>
</evidence>
<dbReference type="Gene3D" id="3.30.750.24">
    <property type="entry name" value="STAS domain"/>
    <property type="match status" value="1"/>
</dbReference>
<proteinExistence type="inferred from homology"/>
<dbReference type="CDD" id="cd07043">
    <property type="entry name" value="STAS_anti-anti-sigma_factors"/>
    <property type="match status" value="1"/>
</dbReference>
<comment type="caution">
    <text evidence="5">The sequence shown here is derived from an EMBL/GenBank/DDBJ whole genome shotgun (WGS) entry which is preliminary data.</text>
</comment>
<dbReference type="InterPro" id="IPR003658">
    <property type="entry name" value="Anti-sigma_ant"/>
</dbReference>
<dbReference type="Proteomes" id="UP001523216">
    <property type="component" value="Unassembled WGS sequence"/>
</dbReference>
<evidence type="ECO:0000256" key="1">
    <source>
        <dbReference type="ARBA" id="ARBA00009013"/>
    </source>
</evidence>
<evidence type="ECO:0000313" key="6">
    <source>
        <dbReference type="Proteomes" id="UP001523216"/>
    </source>
</evidence>
<dbReference type="PANTHER" id="PTHR33495">
    <property type="entry name" value="ANTI-SIGMA FACTOR ANTAGONIST TM_1081-RELATED-RELATED"/>
    <property type="match status" value="1"/>
</dbReference>
<sequence length="210" mass="21610">MSVTPSPAPSLPLLRIESSRLSEGAVRVAVAGEIDLATVDELEDALLGIPLAEPLPAIEVDLGEVTFLDCCGVSALVAGRNAAVRAGGGLRITRPQPAVRRVLELTGLLGVLTSDPIGPRVARPFPGTVRPVNVSLVTNSPAGRAGANSPDRTAAPAPARSGLVTLPGRPAPGEDEDEPTGAEAKRLGGGRRNGFRADGPLSPRRVTRHR</sequence>
<feature type="region of interest" description="Disordered" evidence="3">
    <location>
        <begin position="140"/>
        <end position="210"/>
    </location>
</feature>
<evidence type="ECO:0000256" key="2">
    <source>
        <dbReference type="RuleBase" id="RU003749"/>
    </source>
</evidence>
<comment type="similarity">
    <text evidence="1 2">Belongs to the anti-sigma-factor antagonist family.</text>
</comment>
<feature type="domain" description="STAS" evidence="4">
    <location>
        <begin position="15"/>
        <end position="128"/>
    </location>
</feature>